<sequence length="107" mass="12270">MVESRNLRLVARAAGHGSGRPTGRGWGRPLVDTLRGSKLAHLKELRLESVTRSEIRILFAFDPTRQVILLTAGDKAGRWKQWYGQHTPLAEQRYERWLAGDYDEEEI</sequence>
<protein>
    <submittedName>
        <fullName evidence="1">Addiction module toxin RelE</fullName>
    </submittedName>
</protein>
<dbReference type="Proteomes" id="UP000313988">
    <property type="component" value="Unassembled WGS sequence"/>
</dbReference>
<dbReference type="Pfam" id="PF05973">
    <property type="entry name" value="Gp49"/>
    <property type="match status" value="1"/>
</dbReference>
<organism evidence="1 2">
    <name type="scientific">Deinococcus radiopugnans ATCC 19172</name>
    <dbReference type="NCBI Taxonomy" id="585398"/>
    <lineage>
        <taxon>Bacteria</taxon>
        <taxon>Thermotogati</taxon>
        <taxon>Deinococcota</taxon>
        <taxon>Deinococci</taxon>
        <taxon>Deinococcales</taxon>
        <taxon>Deinococcaceae</taxon>
        <taxon>Deinococcus</taxon>
    </lineage>
</organism>
<comment type="caution">
    <text evidence="1">The sequence shown here is derived from an EMBL/GenBank/DDBJ whole genome shotgun (WGS) entry which is preliminary data.</text>
</comment>
<gene>
    <name evidence="1" type="ORF">FHR04_17230</name>
</gene>
<dbReference type="EMBL" id="VDMO01000025">
    <property type="protein sequence ID" value="TNM68076.1"/>
    <property type="molecule type" value="Genomic_DNA"/>
</dbReference>
<dbReference type="InterPro" id="IPR009241">
    <property type="entry name" value="HigB-like"/>
</dbReference>
<accession>A0A5C4XZQ8</accession>
<name>A0A5C4XZQ8_9DEIO</name>
<dbReference type="OrthoDB" id="330810at2"/>
<reference evidence="1 2" key="1">
    <citation type="submission" date="2019-06" db="EMBL/GenBank/DDBJ databases">
        <title>Genome sequence of Deinococcus radiopugnans ATCC 19172.</title>
        <authorList>
            <person name="Maclea K.S."/>
            <person name="Maynard C.R."/>
        </authorList>
    </citation>
    <scope>NUCLEOTIDE SEQUENCE [LARGE SCALE GENOMIC DNA]</scope>
    <source>
        <strain evidence="1 2">ATCC 19172</strain>
    </source>
</reference>
<evidence type="ECO:0000313" key="2">
    <source>
        <dbReference type="Proteomes" id="UP000313988"/>
    </source>
</evidence>
<proteinExistence type="predicted"/>
<dbReference type="AlphaFoldDB" id="A0A5C4XZQ8"/>
<evidence type="ECO:0000313" key="1">
    <source>
        <dbReference type="EMBL" id="TNM68076.1"/>
    </source>
</evidence>